<sequence>MKQDFFDIVVMGAGVIGHSIAFRLWQAKPELSLAVLGDPMNSLMASRAAAGMLAPFGECDEADRFFKFCRESLEKYPKFIEELTLVSEVPIYLSMAGSLTPASSFEGNWKDRLRFYREENIPHEIWPLKRCRELAPALSESCGEVMWLGEGQVNNRE</sequence>
<dbReference type="AlphaFoldDB" id="A0A382GG26"/>
<feature type="non-terminal residue" evidence="2">
    <location>
        <position position="157"/>
    </location>
</feature>
<reference evidence="2" key="1">
    <citation type="submission" date="2018-05" db="EMBL/GenBank/DDBJ databases">
        <authorList>
            <person name="Lanie J.A."/>
            <person name="Ng W.-L."/>
            <person name="Kazmierczak K.M."/>
            <person name="Andrzejewski T.M."/>
            <person name="Davidsen T.M."/>
            <person name="Wayne K.J."/>
            <person name="Tettelin H."/>
            <person name="Glass J.I."/>
            <person name="Rusch D."/>
            <person name="Podicherti R."/>
            <person name="Tsui H.-C.T."/>
            <person name="Winkler M.E."/>
        </authorList>
    </citation>
    <scope>NUCLEOTIDE SEQUENCE</scope>
</reference>
<feature type="domain" description="FAD dependent oxidoreductase" evidence="1">
    <location>
        <begin position="7"/>
        <end position="156"/>
    </location>
</feature>
<protein>
    <recommendedName>
        <fullName evidence="1">FAD dependent oxidoreductase domain-containing protein</fullName>
    </recommendedName>
</protein>
<dbReference type="InterPro" id="IPR036188">
    <property type="entry name" value="FAD/NAD-bd_sf"/>
</dbReference>
<accession>A0A382GG26</accession>
<dbReference type="Gene3D" id="3.30.9.10">
    <property type="entry name" value="D-Amino Acid Oxidase, subunit A, domain 2"/>
    <property type="match status" value="1"/>
</dbReference>
<dbReference type="Pfam" id="PF01266">
    <property type="entry name" value="DAO"/>
    <property type="match status" value="1"/>
</dbReference>
<dbReference type="SUPFAM" id="SSF51905">
    <property type="entry name" value="FAD/NAD(P)-binding domain"/>
    <property type="match status" value="1"/>
</dbReference>
<gene>
    <name evidence="2" type="ORF">METZ01_LOCUS226417</name>
</gene>
<dbReference type="EMBL" id="UINC01055084">
    <property type="protein sequence ID" value="SVB73563.1"/>
    <property type="molecule type" value="Genomic_DNA"/>
</dbReference>
<evidence type="ECO:0000259" key="1">
    <source>
        <dbReference type="Pfam" id="PF01266"/>
    </source>
</evidence>
<dbReference type="Gene3D" id="3.50.50.60">
    <property type="entry name" value="FAD/NAD(P)-binding domain"/>
    <property type="match status" value="1"/>
</dbReference>
<dbReference type="InterPro" id="IPR006076">
    <property type="entry name" value="FAD-dep_OxRdtase"/>
</dbReference>
<organism evidence="2">
    <name type="scientific">marine metagenome</name>
    <dbReference type="NCBI Taxonomy" id="408172"/>
    <lineage>
        <taxon>unclassified sequences</taxon>
        <taxon>metagenomes</taxon>
        <taxon>ecological metagenomes</taxon>
    </lineage>
</organism>
<name>A0A382GG26_9ZZZZ</name>
<evidence type="ECO:0000313" key="2">
    <source>
        <dbReference type="EMBL" id="SVB73563.1"/>
    </source>
</evidence>
<proteinExistence type="predicted"/>